<keyword evidence="1" id="KW-0812">Transmembrane</keyword>
<gene>
    <name evidence="2" type="ORF">BJY16_007113</name>
</gene>
<evidence type="ECO:0000256" key="1">
    <source>
        <dbReference type="SAM" id="Phobius"/>
    </source>
</evidence>
<comment type="caution">
    <text evidence="2">The sequence shown here is derived from an EMBL/GenBank/DDBJ whole genome shotgun (WGS) entry which is preliminary data.</text>
</comment>
<dbReference type="EMBL" id="JACHNB010000001">
    <property type="protein sequence ID" value="MBB4743654.1"/>
    <property type="molecule type" value="Genomic_DNA"/>
</dbReference>
<proteinExistence type="predicted"/>
<feature type="transmembrane region" description="Helical" evidence="1">
    <location>
        <begin position="191"/>
        <end position="212"/>
    </location>
</feature>
<evidence type="ECO:0000313" key="2">
    <source>
        <dbReference type="EMBL" id="MBB4743654.1"/>
    </source>
</evidence>
<sequence length="225" mass="24906">MPSRRRDAIRRGMSLGLLVVLLAGAAGVGWWMTSTREQIRREVTGLAETIPAVQNIMTVPHDLFLLPDMRGLDPAARAAADQRLAEFENRASVYQAFEALDAAELTFEERALRKPLRLAVDDYYAASSKAAEFDRQNTGTGGLTARNPWQSIRRDHGEQVRELSDRLLVSLEARNAALNTDLRVAGVVGRVAFAVAAVLTVLTGVLVVRWVLRRRSAGREKPHRP</sequence>
<accession>A0A7W7H4H4</accession>
<reference evidence="2 3" key="1">
    <citation type="submission" date="2020-08" db="EMBL/GenBank/DDBJ databases">
        <title>Sequencing the genomes of 1000 actinobacteria strains.</title>
        <authorList>
            <person name="Klenk H.-P."/>
        </authorList>
    </citation>
    <scope>NUCLEOTIDE SEQUENCE [LARGE SCALE GENOMIC DNA]</scope>
    <source>
        <strain evidence="2 3">DSM 45809</strain>
    </source>
</reference>
<protein>
    <recommendedName>
        <fullName evidence="4">Chemoreceptor-like protein with four helix bundle sensory module</fullName>
    </recommendedName>
</protein>
<name>A0A7W7H4H4_9ACTN</name>
<dbReference type="Proteomes" id="UP000546162">
    <property type="component" value="Unassembled WGS sequence"/>
</dbReference>
<keyword evidence="1" id="KW-1133">Transmembrane helix</keyword>
<evidence type="ECO:0008006" key="4">
    <source>
        <dbReference type="Google" id="ProtNLM"/>
    </source>
</evidence>
<dbReference type="RefSeq" id="WP_185043916.1">
    <property type="nucleotide sequence ID" value="NZ_BAABFG010000005.1"/>
</dbReference>
<dbReference type="AlphaFoldDB" id="A0A7W7H4H4"/>
<keyword evidence="1" id="KW-0472">Membrane</keyword>
<keyword evidence="3" id="KW-1185">Reference proteome</keyword>
<evidence type="ECO:0000313" key="3">
    <source>
        <dbReference type="Proteomes" id="UP000546162"/>
    </source>
</evidence>
<organism evidence="2 3">
    <name type="scientific">Actinoplanes octamycinicus</name>
    <dbReference type="NCBI Taxonomy" id="135948"/>
    <lineage>
        <taxon>Bacteria</taxon>
        <taxon>Bacillati</taxon>
        <taxon>Actinomycetota</taxon>
        <taxon>Actinomycetes</taxon>
        <taxon>Micromonosporales</taxon>
        <taxon>Micromonosporaceae</taxon>
        <taxon>Actinoplanes</taxon>
    </lineage>
</organism>